<dbReference type="Gene3D" id="3.90.226.10">
    <property type="entry name" value="2-enoyl-CoA Hydratase, Chain A, domain 1"/>
    <property type="match status" value="1"/>
</dbReference>
<dbReference type="CDD" id="cd06558">
    <property type="entry name" value="crotonase-like"/>
    <property type="match status" value="1"/>
</dbReference>
<feature type="non-terminal residue" evidence="2">
    <location>
        <position position="245"/>
    </location>
</feature>
<name>X1VB51_9ZZZZ</name>
<organism evidence="2">
    <name type="scientific">marine sediment metagenome</name>
    <dbReference type="NCBI Taxonomy" id="412755"/>
    <lineage>
        <taxon>unclassified sequences</taxon>
        <taxon>metagenomes</taxon>
        <taxon>ecological metagenomes</taxon>
    </lineage>
</organism>
<comment type="caution">
    <text evidence="2">The sequence shown here is derived from an EMBL/GenBank/DDBJ whole genome shotgun (WGS) entry which is preliminary data.</text>
</comment>
<dbReference type="Pfam" id="PF16113">
    <property type="entry name" value="ECH_2"/>
    <property type="match status" value="1"/>
</dbReference>
<dbReference type="AlphaFoldDB" id="X1VB51"/>
<feature type="domain" description="Enoyl-CoA hydratase/isomerase" evidence="1">
    <location>
        <begin position="11"/>
        <end position="142"/>
    </location>
</feature>
<reference evidence="2" key="1">
    <citation type="journal article" date="2014" name="Front. Microbiol.">
        <title>High frequency of phylogenetically diverse reductive dehalogenase-homologous genes in deep subseafloor sedimentary metagenomes.</title>
        <authorList>
            <person name="Kawai M."/>
            <person name="Futagami T."/>
            <person name="Toyoda A."/>
            <person name="Takaki Y."/>
            <person name="Nishi S."/>
            <person name="Hori S."/>
            <person name="Arai W."/>
            <person name="Tsubouchi T."/>
            <person name="Morono Y."/>
            <person name="Uchiyama I."/>
            <person name="Ito T."/>
            <person name="Fujiyama A."/>
            <person name="Inagaki F."/>
            <person name="Takami H."/>
        </authorList>
    </citation>
    <scope>NUCLEOTIDE SEQUENCE</scope>
    <source>
        <strain evidence="2">Expedition CK06-06</strain>
    </source>
</reference>
<dbReference type="InterPro" id="IPR045004">
    <property type="entry name" value="ECH_dom"/>
</dbReference>
<proteinExistence type="predicted"/>
<evidence type="ECO:0000259" key="1">
    <source>
        <dbReference type="Pfam" id="PF16113"/>
    </source>
</evidence>
<dbReference type="InterPro" id="IPR029045">
    <property type="entry name" value="ClpP/crotonase-like_dom_sf"/>
</dbReference>
<gene>
    <name evidence="2" type="ORF">S12H4_49941</name>
</gene>
<protein>
    <recommendedName>
        <fullName evidence="1">Enoyl-CoA hydratase/isomerase domain-containing protein</fullName>
    </recommendedName>
</protein>
<evidence type="ECO:0000313" key="2">
    <source>
        <dbReference type="EMBL" id="GAJ03095.1"/>
    </source>
</evidence>
<dbReference type="EMBL" id="BARW01031392">
    <property type="protein sequence ID" value="GAJ03095.1"/>
    <property type="molecule type" value="Genomic_DNA"/>
</dbReference>
<dbReference type="SUPFAM" id="SSF52096">
    <property type="entry name" value="ClpP/crotonase"/>
    <property type="match status" value="1"/>
</dbReference>
<accession>X1VB51</accession>
<feature type="non-terminal residue" evidence="2">
    <location>
        <position position="1"/>
    </location>
</feature>
<sequence>GASLVDIGDGVACLEFHTKMNTIDDDVIQMIFDSCDIVEKDFLGMVVANHGANFSVGVNLFMVLDVIGRGDWDIIDRMIQAFQNANMRMKFLEKPVVTAPAGMALGGGCEISMHGARCQPCGETYIGLVEVGAGVIPAGGGTKEMMVRCTEGIPAGAIEAGSNLLACYNKAFENIGTARVSTSALEAMELGYIRKTNNISINRDFQIRDAKEVVLELSGFYKKPEPAMIPVMGEKFKGACKAALD</sequence>